<reference evidence="2 3" key="2">
    <citation type="submission" date="2019-09" db="EMBL/GenBank/DDBJ databases">
        <authorList>
            <person name="Jin C."/>
        </authorList>
    </citation>
    <scope>NUCLEOTIDE SEQUENCE [LARGE SCALE GENOMIC DNA]</scope>
    <source>
        <strain evidence="2 3">BN140078</strain>
    </source>
</reference>
<dbReference type="EMBL" id="VUOC01000002">
    <property type="protein sequence ID" value="KAA2243313.1"/>
    <property type="molecule type" value="Genomic_DNA"/>
</dbReference>
<accession>A0A5B2VU34</accession>
<protein>
    <submittedName>
        <fullName evidence="2">DUF3179 domain-containing protein</fullName>
    </submittedName>
</protein>
<name>A0A5B2VU34_9BACT</name>
<dbReference type="Pfam" id="PF11376">
    <property type="entry name" value="DUF3179"/>
    <property type="match status" value="1"/>
</dbReference>
<dbReference type="InterPro" id="IPR021516">
    <property type="entry name" value="DUF3179"/>
</dbReference>
<evidence type="ECO:0000256" key="1">
    <source>
        <dbReference type="SAM" id="Phobius"/>
    </source>
</evidence>
<keyword evidence="3" id="KW-1185">Reference proteome</keyword>
<evidence type="ECO:0000313" key="2">
    <source>
        <dbReference type="EMBL" id="KAA2243313.1"/>
    </source>
</evidence>
<sequence>MRALLLITGLLLLIAVEILRVYFIMPFPGSQQGDTINIAYWLHKNINWLRLLGGLLILYPMIHIFRHSRVWKKIVLVAGLLLYAAVVYLFNFRFLADKMFLPPNRQDYAAADNNRIPAEKLVIGVVINNEAKAYPIQLIGYHHQVRDTVGHTPVMVTYCTVCRTGRVFSPVINGREEQFRLVGMDHFNAMFEDAGTKSWWRQATGEAIAGPLKGKHLRELPSHQLSLRAWLRLYPNSLVLQADTTFNEQYAQLHLFDKGTINSGLEKRDPASWRFKSWVIGIRHRQHAKAYDWNELTSKQLIQDSIPDLPLLIVLDGDTASFRVWDRRVNGAPLQFVKGHGMDVFTDLNTQSTWDVSGRCIAGPLRSQILKPVQAYQEFWHSWRTFHPNTLHQELQ</sequence>
<keyword evidence="1" id="KW-1133">Transmembrane helix</keyword>
<keyword evidence="1" id="KW-0472">Membrane</keyword>
<dbReference type="RefSeq" id="WP_149838189.1">
    <property type="nucleotide sequence ID" value="NZ_VUOC01000002.1"/>
</dbReference>
<evidence type="ECO:0000313" key="3">
    <source>
        <dbReference type="Proteomes" id="UP000324611"/>
    </source>
</evidence>
<dbReference type="Proteomes" id="UP000324611">
    <property type="component" value="Unassembled WGS sequence"/>
</dbReference>
<feature type="transmembrane region" description="Helical" evidence="1">
    <location>
        <begin position="74"/>
        <end position="96"/>
    </location>
</feature>
<dbReference type="AlphaFoldDB" id="A0A5B2VU34"/>
<organism evidence="2 3">
    <name type="scientific">Chitinophaga agrisoli</name>
    <dbReference type="NCBI Taxonomy" id="2607653"/>
    <lineage>
        <taxon>Bacteria</taxon>
        <taxon>Pseudomonadati</taxon>
        <taxon>Bacteroidota</taxon>
        <taxon>Chitinophagia</taxon>
        <taxon>Chitinophagales</taxon>
        <taxon>Chitinophagaceae</taxon>
        <taxon>Chitinophaga</taxon>
    </lineage>
</organism>
<keyword evidence="1" id="KW-0812">Transmembrane</keyword>
<comment type="caution">
    <text evidence="2">The sequence shown here is derived from an EMBL/GenBank/DDBJ whole genome shotgun (WGS) entry which is preliminary data.</text>
</comment>
<gene>
    <name evidence="2" type="ORF">F0L74_12460</name>
</gene>
<reference evidence="2 3" key="1">
    <citation type="submission" date="2019-09" db="EMBL/GenBank/DDBJ databases">
        <title>Chitinophaga ginsengihumi sp. nov., isolated from soil of ginseng rhizosphere.</title>
        <authorList>
            <person name="Lee J."/>
        </authorList>
    </citation>
    <scope>NUCLEOTIDE SEQUENCE [LARGE SCALE GENOMIC DNA]</scope>
    <source>
        <strain evidence="2 3">BN140078</strain>
    </source>
</reference>
<proteinExistence type="predicted"/>
<feature type="transmembrane region" description="Helical" evidence="1">
    <location>
        <begin position="48"/>
        <end position="65"/>
    </location>
</feature>